<dbReference type="InterPro" id="IPR026444">
    <property type="entry name" value="Secre_tail"/>
</dbReference>
<organism evidence="4 5">
    <name type="scientific">Chryseobacterium endalhagicum</name>
    <dbReference type="NCBI Taxonomy" id="2797638"/>
    <lineage>
        <taxon>Bacteria</taxon>
        <taxon>Pseudomonadati</taxon>
        <taxon>Bacteroidota</taxon>
        <taxon>Flavobacteriia</taxon>
        <taxon>Flavobacteriales</taxon>
        <taxon>Weeksellaceae</taxon>
        <taxon>Chryseobacterium group</taxon>
        <taxon>Chryseobacterium</taxon>
    </lineage>
</organism>
<evidence type="ECO:0000256" key="1">
    <source>
        <dbReference type="ARBA" id="ARBA00022729"/>
    </source>
</evidence>
<name>A0ABS1QES6_9FLAO</name>
<evidence type="ECO:0000256" key="2">
    <source>
        <dbReference type="SAM" id="SignalP"/>
    </source>
</evidence>
<evidence type="ECO:0000259" key="3">
    <source>
        <dbReference type="Pfam" id="PF18962"/>
    </source>
</evidence>
<evidence type="ECO:0000313" key="4">
    <source>
        <dbReference type="EMBL" id="MBL1220408.1"/>
    </source>
</evidence>
<accession>A0ABS1QES6</accession>
<dbReference type="Pfam" id="PF18962">
    <property type="entry name" value="Por_Secre_tail"/>
    <property type="match status" value="1"/>
</dbReference>
<protein>
    <submittedName>
        <fullName evidence="4">T9SS type A sorting domain-containing protein</fullName>
    </submittedName>
</protein>
<proteinExistence type="predicted"/>
<dbReference type="RefSeq" id="WP_202089726.1">
    <property type="nucleotide sequence ID" value="NZ_JAELVM010000001.1"/>
</dbReference>
<dbReference type="Proteomes" id="UP000661696">
    <property type="component" value="Unassembled WGS sequence"/>
</dbReference>
<dbReference type="NCBIfam" id="TIGR04183">
    <property type="entry name" value="Por_Secre_tail"/>
    <property type="match status" value="1"/>
</dbReference>
<gene>
    <name evidence="4" type="ORF">JET18_06135</name>
</gene>
<keyword evidence="1 2" id="KW-0732">Signal</keyword>
<sequence>MKKNLILLLFAIANFIPLMNAQSPQWVLGTSLVNFQNTLVPQLLSNPLGQAWSGIGSNAGFGPDGELLFYIRGNSVYNRNNVNVGYIDINNLGREVSVVNVPGTCNEFYIIAMTQRPVCINCSNELIYVKVTVNGLSVSLSQTEHIGPKGDKAFAISKLRKNKTRYLFVVGNNVDKFLIDRNGISHHGLLPAFGTDDPTDVELFEDPVTGNMRLAFGEGTSNLIVHNLDSEGNYINTTYPIIPAPGKVHGVEFVDYNNIIIAQNSYNPAYKGILIINLLFQYAHYIPNSAAYHNSYIERAADWKFYVSKENGSQGYKLASINPNAITVTEVPNLTLPNMDIAYYGTRLLPDQIDYENYNQVNYRWDLAAFDNAADTGAEPYIPSPGNEVIWESNDIWNRKTVNGLSVTHQNPGYSSDPSRYNIMRFRVRNIGCTESTESRVRLYWTMGATGESWDNNIVPVNPPSPTALNSWDGSKCIINPQTSTCIPAGGELKSKSLVFNSNAPDYDSSNPSTPGFIVPPLQPGQEIIIDAKWQPVNPSLFGDPNVISNPILCFLGRIVNVNDPMYSELPASTTNMMGDNVKNNNNIVTRNTSLVPLGVSEGTHYQYDSSIFIGNPTSTQTDFIVRFDRTMVNDNSFSNIGRIKIKLDDRLWEKWTAAGSEGKGIEIFNAEKHEIEVTNFDNAQLANISLEPGEYRAIKFTFELKQPTDLIQDYQYTVSQVSAEKPDQHYGSACVFNVKINHTQETGESFYEEMAKTSPSNTHSNFKGISIAPNPSSDFAKLDFELSQNNLINIQVFDLLGKMVKSIESNKNFNKGLNNVNFSTSDLPSGSYFVIITAPEERISVQLVIKH</sequence>
<dbReference type="EMBL" id="JAELVM010000001">
    <property type="protein sequence ID" value="MBL1220408.1"/>
    <property type="molecule type" value="Genomic_DNA"/>
</dbReference>
<keyword evidence="5" id="KW-1185">Reference proteome</keyword>
<evidence type="ECO:0000313" key="5">
    <source>
        <dbReference type="Proteomes" id="UP000661696"/>
    </source>
</evidence>
<feature type="domain" description="Secretion system C-terminal sorting" evidence="3">
    <location>
        <begin position="773"/>
        <end position="850"/>
    </location>
</feature>
<reference evidence="4 5" key="1">
    <citation type="submission" date="2020-12" db="EMBL/GenBank/DDBJ databases">
        <title>Chryseobacterium endoalhailicus sp. nov., isolated from seed of leguminous plant.</title>
        <authorList>
            <person name="Zhang X."/>
        </authorList>
    </citation>
    <scope>NUCLEOTIDE SEQUENCE [LARGE SCALE GENOMIC DNA]</scope>
    <source>
        <strain evidence="4 5">L7</strain>
    </source>
</reference>
<comment type="caution">
    <text evidence="4">The sequence shown here is derived from an EMBL/GenBank/DDBJ whole genome shotgun (WGS) entry which is preliminary data.</text>
</comment>
<feature type="chain" id="PRO_5045442253" evidence="2">
    <location>
        <begin position="22"/>
        <end position="852"/>
    </location>
</feature>
<feature type="signal peptide" evidence="2">
    <location>
        <begin position="1"/>
        <end position="21"/>
    </location>
</feature>